<protein>
    <submittedName>
        <fullName evidence="1">Uncharacterized protein</fullName>
    </submittedName>
</protein>
<organism evidence="1 2">
    <name type="scientific">Collybiopsis luxurians FD-317 M1</name>
    <dbReference type="NCBI Taxonomy" id="944289"/>
    <lineage>
        <taxon>Eukaryota</taxon>
        <taxon>Fungi</taxon>
        <taxon>Dikarya</taxon>
        <taxon>Basidiomycota</taxon>
        <taxon>Agaricomycotina</taxon>
        <taxon>Agaricomycetes</taxon>
        <taxon>Agaricomycetidae</taxon>
        <taxon>Agaricales</taxon>
        <taxon>Marasmiineae</taxon>
        <taxon>Omphalotaceae</taxon>
        <taxon>Collybiopsis</taxon>
        <taxon>Collybiopsis luxurians</taxon>
    </lineage>
</organism>
<name>A0A0D0C230_9AGAR</name>
<dbReference type="EMBL" id="KN834852">
    <property type="protein sequence ID" value="KIK51897.1"/>
    <property type="molecule type" value="Genomic_DNA"/>
</dbReference>
<reference evidence="1 2" key="1">
    <citation type="submission" date="2014-04" db="EMBL/GenBank/DDBJ databases">
        <title>Evolutionary Origins and Diversification of the Mycorrhizal Mutualists.</title>
        <authorList>
            <consortium name="DOE Joint Genome Institute"/>
            <consortium name="Mycorrhizal Genomics Consortium"/>
            <person name="Kohler A."/>
            <person name="Kuo A."/>
            <person name="Nagy L.G."/>
            <person name="Floudas D."/>
            <person name="Copeland A."/>
            <person name="Barry K.W."/>
            <person name="Cichocki N."/>
            <person name="Veneault-Fourrey C."/>
            <person name="LaButti K."/>
            <person name="Lindquist E.A."/>
            <person name="Lipzen A."/>
            <person name="Lundell T."/>
            <person name="Morin E."/>
            <person name="Murat C."/>
            <person name="Riley R."/>
            <person name="Ohm R."/>
            <person name="Sun H."/>
            <person name="Tunlid A."/>
            <person name="Henrissat B."/>
            <person name="Grigoriev I.V."/>
            <person name="Hibbett D.S."/>
            <person name="Martin F."/>
        </authorList>
    </citation>
    <scope>NUCLEOTIDE SEQUENCE [LARGE SCALE GENOMIC DNA]</scope>
    <source>
        <strain evidence="1 2">FD-317 M1</strain>
    </source>
</reference>
<evidence type="ECO:0000313" key="1">
    <source>
        <dbReference type="EMBL" id="KIK51897.1"/>
    </source>
</evidence>
<sequence>MDKTMSNHGASVKEIFVRESKHCMETCFAYWMTMESKVQAIFEAPLLKFMEAVDIWTMGNRMQIG</sequence>
<keyword evidence="2" id="KW-1185">Reference proteome</keyword>
<proteinExistence type="predicted"/>
<evidence type="ECO:0000313" key="2">
    <source>
        <dbReference type="Proteomes" id="UP000053593"/>
    </source>
</evidence>
<dbReference type="Proteomes" id="UP000053593">
    <property type="component" value="Unassembled WGS sequence"/>
</dbReference>
<gene>
    <name evidence="1" type="ORF">GYMLUDRAFT_50277</name>
</gene>
<accession>A0A0D0C230</accession>
<dbReference type="AlphaFoldDB" id="A0A0D0C230"/>
<dbReference type="HOGENOM" id="CLU_2941951_0_0_1"/>